<dbReference type="RefSeq" id="WP_271281953.1">
    <property type="nucleotide sequence ID" value="NZ_JAMGZK010000044.1"/>
</dbReference>
<dbReference type="Gene3D" id="1.10.10.10">
    <property type="entry name" value="Winged helix-like DNA-binding domain superfamily/Winged helix DNA-binding domain"/>
    <property type="match status" value="1"/>
</dbReference>
<dbReference type="Gene3D" id="3.40.190.290">
    <property type="match status" value="1"/>
</dbReference>
<comment type="similarity">
    <text evidence="1">Belongs to the LysR transcriptional regulatory family.</text>
</comment>
<sequence length="303" mass="33523">MDKLRGMETFIAVVESGSFTGAATRLEMSAVMVGKYVALLESQLGTRLLERNTRRQSLTDAGRVYFDEAKRVLEQVSIAESSVERLRAAPAGTLRVTAPTSFGGCVIAPLTASYLQRFPDVRIELDLTNRRVDLVEEGVDLAIRIGDIHSDDLVAKYLCPYRMVICAAPDYLAHHGTPHTPADLVDHLCLSHTVWTARNEWRLPGVEGEVRWKRDAILRCNDGFGLRMAAIAGAGLLLQPEVLVADELANGRLIRVLESYTPQPRPVHLLWRQDLRPLPKLTAFIAHIIKQAPSVPSPFQGEG</sequence>
<evidence type="ECO:0000313" key="7">
    <source>
        <dbReference type="Proteomes" id="UP001063816"/>
    </source>
</evidence>
<keyword evidence="2" id="KW-0805">Transcription regulation</keyword>
<comment type="caution">
    <text evidence="6">The sequence shown here is derived from an EMBL/GenBank/DDBJ whole genome shotgun (WGS) entry which is preliminary data.</text>
</comment>
<name>A0A9J6Q4M5_9ENTR</name>
<gene>
    <name evidence="6" type="ORF">M8014_07795</name>
</gene>
<dbReference type="InterPro" id="IPR005119">
    <property type="entry name" value="LysR_subst-bd"/>
</dbReference>
<feature type="domain" description="HTH lysR-type" evidence="5">
    <location>
        <begin position="1"/>
        <end position="59"/>
    </location>
</feature>
<dbReference type="InterPro" id="IPR000847">
    <property type="entry name" value="LysR_HTH_N"/>
</dbReference>
<evidence type="ECO:0000256" key="2">
    <source>
        <dbReference type="ARBA" id="ARBA00023015"/>
    </source>
</evidence>
<dbReference type="GO" id="GO:0006351">
    <property type="term" value="P:DNA-templated transcription"/>
    <property type="evidence" value="ECO:0007669"/>
    <property type="project" value="TreeGrafter"/>
</dbReference>
<dbReference type="Pfam" id="PF03466">
    <property type="entry name" value="LysR_substrate"/>
    <property type="match status" value="1"/>
</dbReference>
<evidence type="ECO:0000259" key="5">
    <source>
        <dbReference type="PROSITE" id="PS50931"/>
    </source>
</evidence>
<dbReference type="EMBL" id="JAMGZK010000044">
    <property type="protein sequence ID" value="MCU6664242.1"/>
    <property type="molecule type" value="Genomic_DNA"/>
</dbReference>
<protein>
    <submittedName>
        <fullName evidence="6">LysR family transcriptional regulator</fullName>
    </submittedName>
</protein>
<dbReference type="GO" id="GO:0043565">
    <property type="term" value="F:sequence-specific DNA binding"/>
    <property type="evidence" value="ECO:0007669"/>
    <property type="project" value="TreeGrafter"/>
</dbReference>
<evidence type="ECO:0000256" key="1">
    <source>
        <dbReference type="ARBA" id="ARBA00009437"/>
    </source>
</evidence>
<keyword evidence="3" id="KW-0238">DNA-binding</keyword>
<dbReference type="PROSITE" id="PS50931">
    <property type="entry name" value="HTH_LYSR"/>
    <property type="match status" value="1"/>
</dbReference>
<dbReference type="InterPro" id="IPR036388">
    <property type="entry name" value="WH-like_DNA-bd_sf"/>
</dbReference>
<dbReference type="SUPFAM" id="SSF46785">
    <property type="entry name" value="Winged helix' DNA-binding domain"/>
    <property type="match status" value="1"/>
</dbReference>
<dbReference type="Proteomes" id="UP001063816">
    <property type="component" value="Unassembled WGS sequence"/>
</dbReference>
<reference evidence="6" key="1">
    <citation type="submission" date="2022-05" db="EMBL/GenBank/DDBJ databases">
        <title>Description of a novel species of Leclercia; Leclercia tamurae and the Proposal for a Novel Genus Silvania gen. nov. Containing Two Novel Species Silvania hatchlandensis sp. nov. and Silvania confinis sp. nov. Isolated from the Rhizosphere of Oak.</title>
        <authorList>
            <person name="Maddock D.W."/>
            <person name="Brady C.L."/>
            <person name="Denman S."/>
            <person name="Arnold D."/>
        </authorList>
    </citation>
    <scope>NUCLEOTIDE SEQUENCE</scope>
    <source>
        <strain evidence="6">H19S6</strain>
    </source>
</reference>
<evidence type="ECO:0000313" key="6">
    <source>
        <dbReference type="EMBL" id="MCU6664242.1"/>
    </source>
</evidence>
<dbReference type="InterPro" id="IPR058163">
    <property type="entry name" value="LysR-type_TF_proteobact-type"/>
</dbReference>
<keyword evidence="7" id="KW-1185">Reference proteome</keyword>
<keyword evidence="4" id="KW-0804">Transcription</keyword>
<dbReference type="InterPro" id="IPR036390">
    <property type="entry name" value="WH_DNA-bd_sf"/>
</dbReference>
<dbReference type="FunFam" id="1.10.10.10:FF:000001">
    <property type="entry name" value="LysR family transcriptional regulator"/>
    <property type="match status" value="1"/>
</dbReference>
<dbReference type="PANTHER" id="PTHR30537:SF5">
    <property type="entry name" value="HTH-TYPE TRANSCRIPTIONAL ACTIVATOR TTDR-RELATED"/>
    <property type="match status" value="1"/>
</dbReference>
<dbReference type="AlphaFoldDB" id="A0A9J6Q4M5"/>
<dbReference type="Pfam" id="PF00126">
    <property type="entry name" value="HTH_1"/>
    <property type="match status" value="1"/>
</dbReference>
<accession>A0A9J6Q4M5</accession>
<dbReference type="GO" id="GO:0003700">
    <property type="term" value="F:DNA-binding transcription factor activity"/>
    <property type="evidence" value="ECO:0007669"/>
    <property type="project" value="InterPro"/>
</dbReference>
<dbReference type="CDD" id="cd08477">
    <property type="entry name" value="PBP2_CrgA_like_8"/>
    <property type="match status" value="1"/>
</dbReference>
<evidence type="ECO:0000256" key="4">
    <source>
        <dbReference type="ARBA" id="ARBA00023163"/>
    </source>
</evidence>
<proteinExistence type="inferred from homology"/>
<evidence type="ECO:0000256" key="3">
    <source>
        <dbReference type="ARBA" id="ARBA00023125"/>
    </source>
</evidence>
<organism evidence="6 7">
    <name type="scientific">Silvania hatchlandensis</name>
    <dbReference type="NCBI Taxonomy" id="2926469"/>
    <lineage>
        <taxon>Bacteria</taxon>
        <taxon>Pseudomonadati</taxon>
        <taxon>Pseudomonadota</taxon>
        <taxon>Gammaproteobacteria</taxon>
        <taxon>Enterobacterales</taxon>
        <taxon>Enterobacteriaceae</taxon>
        <taxon>Silvania</taxon>
    </lineage>
</organism>
<dbReference type="PANTHER" id="PTHR30537">
    <property type="entry name" value="HTH-TYPE TRANSCRIPTIONAL REGULATOR"/>
    <property type="match status" value="1"/>
</dbReference>
<dbReference type="SUPFAM" id="SSF53850">
    <property type="entry name" value="Periplasmic binding protein-like II"/>
    <property type="match status" value="1"/>
</dbReference>